<feature type="region of interest" description="Disordered" evidence="1">
    <location>
        <begin position="8"/>
        <end position="82"/>
    </location>
</feature>
<dbReference type="Proteomes" id="UP001196565">
    <property type="component" value="Unassembled WGS sequence"/>
</dbReference>
<dbReference type="RefSeq" id="WP_219765800.1">
    <property type="nucleotide sequence ID" value="NZ_JAHYBZ010000010.1"/>
</dbReference>
<feature type="compositionally biased region" description="Low complexity" evidence="1">
    <location>
        <begin position="61"/>
        <end position="74"/>
    </location>
</feature>
<comment type="caution">
    <text evidence="3">The sequence shown here is derived from an EMBL/GenBank/DDBJ whole genome shotgun (WGS) entry which is preliminary data.</text>
</comment>
<reference evidence="3 4" key="1">
    <citation type="submission" date="2021-07" db="EMBL/GenBank/DDBJ databases">
        <authorList>
            <person name="So Y."/>
        </authorList>
    </citation>
    <scope>NUCLEOTIDE SEQUENCE [LARGE SCALE GENOMIC DNA]</scope>
    <source>
        <strain evidence="3 4">HJA6</strain>
    </source>
</reference>
<feature type="domain" description="DUF3597" evidence="2">
    <location>
        <begin position="45"/>
        <end position="160"/>
    </location>
</feature>
<gene>
    <name evidence="3" type="ORF">KPL78_25515</name>
</gene>
<dbReference type="SUPFAM" id="SSF158634">
    <property type="entry name" value="RPA2825-like"/>
    <property type="match status" value="1"/>
</dbReference>
<dbReference type="Pfam" id="PF12200">
    <property type="entry name" value="DUF3597"/>
    <property type="match status" value="1"/>
</dbReference>
<evidence type="ECO:0000259" key="2">
    <source>
        <dbReference type="Pfam" id="PF12200"/>
    </source>
</evidence>
<name>A0ABS7AG08_9PROT</name>
<evidence type="ECO:0000313" key="3">
    <source>
        <dbReference type="EMBL" id="MBW6401242.1"/>
    </source>
</evidence>
<sequence>MSIFQSIMNGVFGRRGQGEPHAAPTGATGGPDYDNGPLSAAPDSAPDAPGHSSVKPASAGAADPNPLSAAPDSAPDAHRPQVDVAAVLSGMEAASGQKLDWRHSIVDLMKLLGIDSSLPARRELARELGYAASTDDTAAMNVWLHRQVMQKLAENGGRVPPDLMA</sequence>
<dbReference type="EMBL" id="JAHYBZ010000010">
    <property type="protein sequence ID" value="MBW6401242.1"/>
    <property type="molecule type" value="Genomic_DNA"/>
</dbReference>
<keyword evidence="4" id="KW-1185">Reference proteome</keyword>
<accession>A0ABS7AG08</accession>
<proteinExistence type="predicted"/>
<feature type="compositionally biased region" description="Low complexity" evidence="1">
    <location>
        <begin position="36"/>
        <end position="53"/>
    </location>
</feature>
<evidence type="ECO:0000313" key="4">
    <source>
        <dbReference type="Proteomes" id="UP001196565"/>
    </source>
</evidence>
<evidence type="ECO:0000256" key="1">
    <source>
        <dbReference type="SAM" id="MobiDB-lite"/>
    </source>
</evidence>
<organism evidence="3 4">
    <name type="scientific">Roseomonas alba</name>
    <dbReference type="NCBI Taxonomy" id="2846776"/>
    <lineage>
        <taxon>Bacteria</taxon>
        <taxon>Pseudomonadati</taxon>
        <taxon>Pseudomonadota</taxon>
        <taxon>Alphaproteobacteria</taxon>
        <taxon>Acetobacterales</taxon>
        <taxon>Roseomonadaceae</taxon>
        <taxon>Roseomonas</taxon>
    </lineage>
</organism>
<dbReference type="InterPro" id="IPR022016">
    <property type="entry name" value="DUF3597"/>
</dbReference>
<protein>
    <submittedName>
        <fullName evidence="3">DUF3597 domain-containing protein</fullName>
    </submittedName>
</protein>